<dbReference type="InterPro" id="IPR014729">
    <property type="entry name" value="Rossmann-like_a/b/a_fold"/>
</dbReference>
<dbReference type="PANTHER" id="PTHR46268:SF6">
    <property type="entry name" value="UNIVERSAL STRESS PROTEIN UP12"/>
    <property type="match status" value="1"/>
</dbReference>
<dbReference type="AlphaFoldDB" id="A0A2G6E529"/>
<proteinExistence type="inferred from homology"/>
<dbReference type="EMBL" id="PDPS01000029">
    <property type="protein sequence ID" value="PID57047.1"/>
    <property type="molecule type" value="Genomic_DNA"/>
</dbReference>
<dbReference type="PRINTS" id="PR01438">
    <property type="entry name" value="UNVRSLSTRESS"/>
</dbReference>
<feature type="domain" description="UspA" evidence="2">
    <location>
        <begin position="170"/>
        <end position="310"/>
    </location>
</feature>
<gene>
    <name evidence="3" type="ORF">CSB45_09020</name>
</gene>
<reference evidence="3 4" key="1">
    <citation type="submission" date="2017-10" db="EMBL/GenBank/DDBJ databases">
        <title>Novel microbial diversity and functional potential in the marine mammal oral microbiome.</title>
        <authorList>
            <person name="Dudek N.K."/>
            <person name="Sun C.L."/>
            <person name="Burstein D."/>
            <person name="Kantor R.S."/>
            <person name="Aliaga Goltsman D.S."/>
            <person name="Bik E.M."/>
            <person name="Thomas B.C."/>
            <person name="Banfield J.F."/>
            <person name="Relman D.A."/>
        </authorList>
    </citation>
    <scope>NUCLEOTIDE SEQUENCE [LARGE SCALE GENOMIC DNA]</scope>
    <source>
        <strain evidence="3">DOLZORAL124_49_17</strain>
    </source>
</reference>
<dbReference type="SUPFAM" id="SSF52402">
    <property type="entry name" value="Adenine nucleotide alpha hydrolases-like"/>
    <property type="match status" value="2"/>
</dbReference>
<dbReference type="Proteomes" id="UP000229740">
    <property type="component" value="Unassembled WGS sequence"/>
</dbReference>
<evidence type="ECO:0000256" key="1">
    <source>
        <dbReference type="ARBA" id="ARBA00008791"/>
    </source>
</evidence>
<protein>
    <recommendedName>
        <fullName evidence="2">UspA domain-containing protein</fullName>
    </recommendedName>
</protein>
<feature type="domain" description="UspA" evidence="2">
    <location>
        <begin position="24"/>
        <end position="146"/>
    </location>
</feature>
<comment type="caution">
    <text evidence="3">The sequence shown here is derived from an EMBL/GenBank/DDBJ whole genome shotgun (WGS) entry which is preliminary data.</text>
</comment>
<comment type="similarity">
    <text evidence="1">Belongs to the universal stress protein A family.</text>
</comment>
<accession>A0A2G6E529</accession>
<evidence type="ECO:0000259" key="2">
    <source>
        <dbReference type="Pfam" id="PF00582"/>
    </source>
</evidence>
<dbReference type="Pfam" id="PF00582">
    <property type="entry name" value="Usp"/>
    <property type="match status" value="2"/>
</dbReference>
<name>A0A2G6E529_9BACT</name>
<sequence>MSLYVKNFVSRLLLFLFLDRMLDYKKILIPIDFSEHSAFAAKQGLSLAQQFKAAVFFLHVSDDAERSARRLSKFLQHRIGFEMPVPVTKLVAQGNPVSVILAAARKIRADILVLGTRGASGLKYLVLGSVAEKVLRQSEYPVLVLKKRDESSDEYMFPQIRNTQDVLQADKILVPLDFSPAAQQALHHALSIASRYSATVYALTVFDKKLKEYGSDGEEHTSVMIRRKKIRLWQEFPALLQKLDYDPSQIRLKRMLLPGDPYTRIEDIVEKKEIDLIVMGTHRKGGIGQLLAESVAGKVLRSIGCSVMTVQADSEEMQDS</sequence>
<evidence type="ECO:0000313" key="3">
    <source>
        <dbReference type="EMBL" id="PID57047.1"/>
    </source>
</evidence>
<organism evidence="3 4">
    <name type="scientific">candidate division KSB3 bacterium</name>
    <dbReference type="NCBI Taxonomy" id="2044937"/>
    <lineage>
        <taxon>Bacteria</taxon>
        <taxon>candidate division KSB3</taxon>
    </lineage>
</organism>
<dbReference type="CDD" id="cd00293">
    <property type="entry name" value="USP-like"/>
    <property type="match status" value="2"/>
</dbReference>
<dbReference type="Gene3D" id="3.40.50.620">
    <property type="entry name" value="HUPs"/>
    <property type="match status" value="2"/>
</dbReference>
<evidence type="ECO:0000313" key="4">
    <source>
        <dbReference type="Proteomes" id="UP000229740"/>
    </source>
</evidence>
<dbReference type="InterPro" id="IPR006016">
    <property type="entry name" value="UspA"/>
</dbReference>
<dbReference type="PANTHER" id="PTHR46268">
    <property type="entry name" value="STRESS RESPONSE PROTEIN NHAX"/>
    <property type="match status" value="1"/>
</dbReference>
<dbReference type="InterPro" id="IPR006015">
    <property type="entry name" value="Universal_stress_UspA"/>
</dbReference>